<evidence type="ECO:0000256" key="8">
    <source>
        <dbReference type="PROSITE-ProRule" id="PRU00176"/>
    </source>
</evidence>
<dbReference type="GO" id="GO:0003723">
    <property type="term" value="F:RNA binding"/>
    <property type="evidence" value="ECO:0007669"/>
    <property type="project" value="UniProtKB-UniRule"/>
</dbReference>
<protein>
    <recommendedName>
        <fullName evidence="14">Polyadenylate-binding protein, cytoplasmic and nuclear</fullName>
    </recommendedName>
</protein>
<dbReference type="InterPro" id="IPR035979">
    <property type="entry name" value="RBD_domain_sf"/>
</dbReference>
<keyword evidence="6 8" id="KW-0694">RNA-binding</keyword>
<evidence type="ECO:0000256" key="6">
    <source>
        <dbReference type="ARBA" id="ARBA00022884"/>
    </source>
</evidence>
<dbReference type="PANTHER" id="PTHR24012">
    <property type="entry name" value="RNA BINDING PROTEIN"/>
    <property type="match status" value="1"/>
</dbReference>
<feature type="domain" description="RRM" evidence="10">
    <location>
        <begin position="1"/>
        <end position="64"/>
    </location>
</feature>
<feature type="region of interest" description="Disordered" evidence="9">
    <location>
        <begin position="426"/>
        <end position="454"/>
    </location>
</feature>
<reference evidence="12 13" key="1">
    <citation type="submission" date="2021-06" db="EMBL/GenBank/DDBJ databases">
        <title>Chromosome-level genome assembly of the red-tail catfish (Hemibagrus wyckioides).</title>
        <authorList>
            <person name="Shao F."/>
        </authorList>
    </citation>
    <scope>NUCLEOTIDE SEQUENCE [LARGE SCALE GENOMIC DNA]</scope>
    <source>
        <strain evidence="12">EC202008001</strain>
        <tissue evidence="12">Blood</tissue>
    </source>
</reference>
<dbReference type="SUPFAM" id="SSF63570">
    <property type="entry name" value="PABC (PABP) domain"/>
    <property type="match status" value="1"/>
</dbReference>
<evidence type="ECO:0000313" key="12">
    <source>
        <dbReference type="EMBL" id="KAG7319497.1"/>
    </source>
</evidence>
<dbReference type="Gene3D" id="1.10.1900.10">
    <property type="entry name" value="c-terminal domain of poly(a) binding protein"/>
    <property type="match status" value="1"/>
</dbReference>
<evidence type="ECO:0000259" key="11">
    <source>
        <dbReference type="PROSITE" id="PS51309"/>
    </source>
</evidence>
<gene>
    <name evidence="12" type="ORF">KOW79_016640</name>
</gene>
<evidence type="ECO:0000256" key="9">
    <source>
        <dbReference type="SAM" id="MobiDB-lite"/>
    </source>
</evidence>
<dbReference type="SUPFAM" id="SSF54928">
    <property type="entry name" value="RNA-binding domain, RBD"/>
    <property type="match status" value="3"/>
</dbReference>
<dbReference type="Pfam" id="PF00076">
    <property type="entry name" value="RRM_1"/>
    <property type="match status" value="4"/>
</dbReference>
<evidence type="ECO:0000256" key="7">
    <source>
        <dbReference type="ARBA" id="ARBA00023242"/>
    </source>
</evidence>
<dbReference type="InterPro" id="IPR002004">
    <property type="entry name" value="PABP_HYD_C"/>
</dbReference>
<dbReference type="InterPro" id="IPR036053">
    <property type="entry name" value="PABP-dom"/>
</dbReference>
<dbReference type="Gene3D" id="3.30.70.330">
    <property type="match status" value="4"/>
</dbReference>
<evidence type="ECO:0000256" key="1">
    <source>
        <dbReference type="ARBA" id="ARBA00004123"/>
    </source>
</evidence>
<dbReference type="Pfam" id="PF00658">
    <property type="entry name" value="MLLE"/>
    <property type="match status" value="1"/>
</dbReference>
<evidence type="ECO:0008006" key="14">
    <source>
        <dbReference type="Google" id="ProtNLM"/>
    </source>
</evidence>
<feature type="domain" description="RRM" evidence="10">
    <location>
        <begin position="74"/>
        <end position="143"/>
    </location>
</feature>
<feature type="domain" description="PABC" evidence="11">
    <location>
        <begin position="453"/>
        <end position="531"/>
    </location>
</feature>
<comment type="subcellular location">
    <subcellularLocation>
        <location evidence="2">Cytoplasm</location>
    </subcellularLocation>
    <subcellularLocation>
        <location evidence="1">Nucleus</location>
    </subcellularLocation>
</comment>
<evidence type="ECO:0000256" key="3">
    <source>
        <dbReference type="ARBA" id="ARBA00008557"/>
    </source>
</evidence>
<dbReference type="AlphaFoldDB" id="A0A9D3NC35"/>
<dbReference type="PROSITE" id="PS51309">
    <property type="entry name" value="PABC"/>
    <property type="match status" value="1"/>
</dbReference>
<keyword evidence="13" id="KW-1185">Reference proteome</keyword>
<evidence type="ECO:0000259" key="10">
    <source>
        <dbReference type="PROSITE" id="PS50102"/>
    </source>
</evidence>
<comment type="caution">
    <text evidence="12">The sequence shown here is derived from an EMBL/GenBank/DDBJ whole genome shotgun (WGS) entry which is preliminary data.</text>
</comment>
<dbReference type="Proteomes" id="UP000824219">
    <property type="component" value="Linkage Group LG20"/>
</dbReference>
<feature type="domain" description="RRM" evidence="10">
    <location>
        <begin position="220"/>
        <end position="296"/>
    </location>
</feature>
<evidence type="ECO:0000256" key="2">
    <source>
        <dbReference type="ARBA" id="ARBA00004496"/>
    </source>
</evidence>
<proteinExistence type="inferred from homology"/>
<dbReference type="PROSITE" id="PS50102">
    <property type="entry name" value="RRM"/>
    <property type="match status" value="3"/>
</dbReference>
<dbReference type="EMBL" id="JAHKSW010000020">
    <property type="protein sequence ID" value="KAG7319497.1"/>
    <property type="molecule type" value="Genomic_DNA"/>
</dbReference>
<name>A0A9D3NC35_9TELE</name>
<dbReference type="OrthoDB" id="19742at2759"/>
<keyword evidence="4" id="KW-0963">Cytoplasm</keyword>
<feature type="region of interest" description="Disordered" evidence="9">
    <location>
        <begin position="362"/>
        <end position="398"/>
    </location>
</feature>
<comment type="similarity">
    <text evidence="3">Belongs to the polyadenylate-binding protein type-1 family.</text>
</comment>
<dbReference type="FunFam" id="3.30.70.330:FF:000651">
    <property type="entry name" value="Poly(A) binding protein cytoplasmic 1 like"/>
    <property type="match status" value="1"/>
</dbReference>
<keyword evidence="5" id="KW-0677">Repeat</keyword>
<evidence type="ECO:0000256" key="4">
    <source>
        <dbReference type="ARBA" id="ARBA00022490"/>
    </source>
</evidence>
<accession>A0A9D3NC35</accession>
<dbReference type="InterPro" id="IPR012677">
    <property type="entry name" value="Nucleotide-bd_a/b_plait_sf"/>
</dbReference>
<dbReference type="SMART" id="SM00517">
    <property type="entry name" value="PolyA"/>
    <property type="match status" value="1"/>
</dbReference>
<organism evidence="12 13">
    <name type="scientific">Hemibagrus wyckioides</name>
    <dbReference type="NCBI Taxonomy" id="337641"/>
    <lineage>
        <taxon>Eukaryota</taxon>
        <taxon>Metazoa</taxon>
        <taxon>Chordata</taxon>
        <taxon>Craniata</taxon>
        <taxon>Vertebrata</taxon>
        <taxon>Euteleostomi</taxon>
        <taxon>Actinopterygii</taxon>
        <taxon>Neopterygii</taxon>
        <taxon>Teleostei</taxon>
        <taxon>Ostariophysi</taxon>
        <taxon>Siluriformes</taxon>
        <taxon>Bagridae</taxon>
        <taxon>Hemibagrus</taxon>
    </lineage>
</organism>
<dbReference type="SMART" id="SM00360">
    <property type="entry name" value="RRM"/>
    <property type="match status" value="4"/>
</dbReference>
<evidence type="ECO:0000256" key="5">
    <source>
        <dbReference type="ARBA" id="ARBA00022737"/>
    </source>
</evidence>
<dbReference type="InterPro" id="IPR000504">
    <property type="entry name" value="RRM_dom"/>
</dbReference>
<evidence type="ECO:0000313" key="13">
    <source>
        <dbReference type="Proteomes" id="UP000824219"/>
    </source>
</evidence>
<dbReference type="GO" id="GO:0005634">
    <property type="term" value="C:nucleus"/>
    <property type="evidence" value="ECO:0007669"/>
    <property type="project" value="UniProtKB-SubCell"/>
</dbReference>
<sequence length="564" mass="63532">MLAWRFSPAGQIHSIRLCRDRYTGSSLGCAYVNFWHRGDAERAIDMFHFELLLERPMQVMWSQWETTWRNQEVGKIILKNLDKSIDNLALYDTFSYCGRILSCKVVNNESGSNGCGYIQFETAEAAELVIERFNGKLLNGTQILTLLSLLQNLNLYVKNLDCSVDDERLYAAFSPFGTIKSAKVTYTHTHTHIHIHIHIHTHTHTHTHEILTLLSLLQNLNLYVKNLDCSVDDERLYAAFSPFGTIKSAKVMMKNGRSRRFGFVCFESSEEAMIAIQEMNGRLLCGKPLYVGVAQRKEERQAYLARLHNIPALVHQQTRSTESPSVEQHPAVDRVPAVETIQSVDSVPAVETVQSVDSVPAVEELPSEDSAPVVETAQPVDTVPVLENSPSEESVPVLETPPAVVTTPAEVPAAQDVPETTPAEVPAAQDVPETTPADVPAAQDDESTPEPTRNRLTIYMLESSPLEDQIQLAYDYMLPLVEEIHPVQARKITWLLVERENNFEIMNMIGDPDLLHVKVNEMDALLKAREAGYKPEVLKRTFNTKNNKNKKKRKNKNRNVTLIN</sequence>
<keyword evidence="7" id="KW-0539">Nucleus</keyword>
<dbReference type="GO" id="GO:0005737">
    <property type="term" value="C:cytoplasm"/>
    <property type="evidence" value="ECO:0007669"/>
    <property type="project" value="UniProtKB-SubCell"/>
</dbReference>